<reference evidence="1 2" key="1">
    <citation type="submission" date="2016-07" db="EMBL/GenBank/DDBJ databases">
        <title>Draft genome sequence of Methyloligella halotolerans C2T (VKM B-2706T=CCUG 61687T=DSM 25045T), a halotolerant polyhydroxybutyrate accumulating methylotroph.</title>
        <authorList>
            <person name="Vasilenko O.V."/>
            <person name="Doronina N.V."/>
            <person name="Poroshina M.N."/>
            <person name="Tarlachkov S.V."/>
            <person name="Trotsenko Y.A."/>
        </authorList>
    </citation>
    <scope>NUCLEOTIDE SEQUENCE [LARGE SCALE GENOMIC DNA]</scope>
    <source>
        <strain evidence="1 2">VKM B-2706</strain>
    </source>
</reference>
<gene>
    <name evidence="1" type="ORF">A7A08_00659</name>
</gene>
<sequence>MNIDMDVQVDNVIGYYGTTLKQMRVTMQKRGGELVALDAEGQLNGKAPLAVNLKREKGKRILRAETGNAGDAFRLVGFYRQVQGGSATLLVDMDAGANDSKSGQLWAQDFEVVSDRVLDDVLSDQDAAAAFGQKRRQNRRGRITFNKLRAPFTVGSGQFVLQDAYMNGPTLGATMRGRVNFEQDTVDLGGTYVPLYGLNSALGQIPILGNLLVGRQGEGIVGITFAIKGSLSDPAVLVNPMSVVAPGIFRQIFEFQGQPPGAGAQR</sequence>
<dbReference type="RefSeq" id="WP_069094041.1">
    <property type="nucleotide sequence ID" value="NZ_MASI01000001.1"/>
</dbReference>
<dbReference type="AlphaFoldDB" id="A0A1E2S3B7"/>
<dbReference type="EMBL" id="MASI01000001">
    <property type="protein sequence ID" value="ODA68825.1"/>
    <property type="molecule type" value="Genomic_DNA"/>
</dbReference>
<protein>
    <submittedName>
        <fullName evidence="1">Uncharacterized protein</fullName>
    </submittedName>
</protein>
<proteinExistence type="predicted"/>
<accession>A0A1E2S3B7</accession>
<organism evidence="1 2">
    <name type="scientific">Methyloligella halotolerans</name>
    <dbReference type="NCBI Taxonomy" id="1177755"/>
    <lineage>
        <taxon>Bacteria</taxon>
        <taxon>Pseudomonadati</taxon>
        <taxon>Pseudomonadota</taxon>
        <taxon>Alphaproteobacteria</taxon>
        <taxon>Hyphomicrobiales</taxon>
        <taxon>Hyphomicrobiaceae</taxon>
        <taxon>Methyloligella</taxon>
    </lineage>
</organism>
<keyword evidence="2" id="KW-1185">Reference proteome</keyword>
<dbReference type="OrthoDB" id="7161641at2"/>
<evidence type="ECO:0000313" key="2">
    <source>
        <dbReference type="Proteomes" id="UP000095087"/>
    </source>
</evidence>
<dbReference type="STRING" id="1177755.A7A08_00659"/>
<comment type="caution">
    <text evidence="1">The sequence shown here is derived from an EMBL/GenBank/DDBJ whole genome shotgun (WGS) entry which is preliminary data.</text>
</comment>
<dbReference type="Proteomes" id="UP000095087">
    <property type="component" value="Unassembled WGS sequence"/>
</dbReference>
<name>A0A1E2S3B7_9HYPH</name>
<evidence type="ECO:0000313" key="1">
    <source>
        <dbReference type="EMBL" id="ODA68825.1"/>
    </source>
</evidence>